<protein>
    <submittedName>
        <fullName evidence="1">Uncharacterized protein</fullName>
    </submittedName>
</protein>
<evidence type="ECO:0000313" key="2">
    <source>
        <dbReference type="Proteomes" id="UP001246858"/>
    </source>
</evidence>
<comment type="caution">
    <text evidence="1">The sequence shown here is derived from an EMBL/GenBank/DDBJ whole genome shotgun (WGS) entry which is preliminary data.</text>
</comment>
<name>A0ACC6KX60_9SPHI</name>
<keyword evidence="2" id="KW-1185">Reference proteome</keyword>
<dbReference type="EMBL" id="JAVDTF010000002">
    <property type="protein sequence ID" value="MDR6783973.1"/>
    <property type="molecule type" value="Genomic_DNA"/>
</dbReference>
<proteinExistence type="predicted"/>
<gene>
    <name evidence="1" type="ORF">J2X78_002538</name>
</gene>
<accession>A0ACC6KX60</accession>
<reference evidence="1" key="1">
    <citation type="submission" date="2023-07" db="EMBL/GenBank/DDBJ databases">
        <title>Sorghum-associated microbial communities from plants grown in Nebraska, USA.</title>
        <authorList>
            <person name="Schachtman D."/>
        </authorList>
    </citation>
    <scope>NUCLEOTIDE SEQUENCE</scope>
    <source>
        <strain evidence="1">2697</strain>
    </source>
</reference>
<dbReference type="Proteomes" id="UP001246858">
    <property type="component" value="Unassembled WGS sequence"/>
</dbReference>
<evidence type="ECO:0000313" key="1">
    <source>
        <dbReference type="EMBL" id="MDR6783973.1"/>
    </source>
</evidence>
<organism evidence="1 2">
    <name type="scientific">Pedobacter africanus</name>
    <dbReference type="NCBI Taxonomy" id="151894"/>
    <lineage>
        <taxon>Bacteria</taxon>
        <taxon>Pseudomonadati</taxon>
        <taxon>Bacteroidota</taxon>
        <taxon>Sphingobacteriia</taxon>
        <taxon>Sphingobacteriales</taxon>
        <taxon>Sphingobacteriaceae</taxon>
        <taxon>Pedobacter</taxon>
    </lineage>
</organism>
<sequence>MPEGGEYDNLKAICDYLSRLGIPGYGACTLFASVRNPEGRPLLKYDTSRPI</sequence>